<evidence type="ECO:0000313" key="2">
    <source>
        <dbReference type="EMBL" id="CAI3653734.1"/>
    </source>
</evidence>
<dbReference type="Proteomes" id="UP000789738">
    <property type="component" value="Unassembled WGS sequence"/>
</dbReference>
<evidence type="ECO:0008006" key="4">
    <source>
        <dbReference type="Google" id="ProtNLM"/>
    </source>
</evidence>
<dbReference type="AlphaFoldDB" id="A0AA86MQ27"/>
<reference evidence="2" key="2">
    <citation type="submission" date="2022-10" db="EMBL/GenBank/DDBJ databases">
        <authorList>
            <person name="Aires J."/>
            <person name="Mesa V."/>
        </authorList>
    </citation>
    <scope>NUCLEOTIDE SEQUENCE</scope>
    <source>
        <strain evidence="2">Clostridium neonatale JD116</strain>
    </source>
</reference>
<comment type="caution">
    <text evidence="1">The sequence shown here is derived from an EMBL/GenBank/DDBJ whole genome shotgun (WGS) entry which is preliminary data.</text>
</comment>
<dbReference type="EMBL" id="CAMTCP010000253">
    <property type="protein sequence ID" value="CAI3653734.1"/>
    <property type="molecule type" value="Genomic_DNA"/>
</dbReference>
<accession>A0AA86MQ27</accession>
<organism evidence="1 3">
    <name type="scientific">Clostridium neonatale</name>
    <dbReference type="NCBI Taxonomy" id="137838"/>
    <lineage>
        <taxon>Bacteria</taxon>
        <taxon>Bacillati</taxon>
        <taxon>Bacillota</taxon>
        <taxon>Clostridia</taxon>
        <taxon>Eubacteriales</taxon>
        <taxon>Clostridiaceae</taxon>
        <taxon>Clostridium</taxon>
    </lineage>
</organism>
<dbReference type="Proteomes" id="UP001189143">
    <property type="component" value="Unassembled WGS sequence"/>
</dbReference>
<proteinExistence type="predicted"/>
<reference evidence="1" key="1">
    <citation type="submission" date="2021-10" db="EMBL/GenBank/DDBJ databases">
        <authorList>
            <person name="Mesa V."/>
        </authorList>
    </citation>
    <scope>NUCLEOTIDE SEQUENCE</scope>
    <source>
        <strain evidence="1">CC3_PB</strain>
    </source>
</reference>
<sequence>MGKRRERLNEGKKNIIAQLIQEYDIHTAEDIQDALKDLLGRTIESMLTAELDNHLGYDPYFRIIPK</sequence>
<evidence type="ECO:0000313" key="3">
    <source>
        <dbReference type="Proteomes" id="UP000789738"/>
    </source>
</evidence>
<dbReference type="EMBL" id="CAKJVE010000001">
    <property type="protein sequence ID" value="CAG9701579.1"/>
    <property type="molecule type" value="Genomic_DNA"/>
</dbReference>
<gene>
    <name evidence="2" type="ORF">CNEO2_540037</name>
    <name evidence="1" type="ORF">CNEO_10113</name>
</gene>
<protein>
    <recommendedName>
        <fullName evidence="4">IS256 family transposase</fullName>
    </recommendedName>
</protein>
<name>A0AA86MQ27_9CLOT</name>
<evidence type="ECO:0000313" key="1">
    <source>
        <dbReference type="EMBL" id="CAG9701579.1"/>
    </source>
</evidence>